<evidence type="ECO:0000256" key="7">
    <source>
        <dbReference type="ARBA" id="ARBA00022977"/>
    </source>
</evidence>
<evidence type="ECO:0000313" key="13">
    <source>
        <dbReference type="EMBL" id="ETX03285.1"/>
    </source>
</evidence>
<dbReference type="PANTHER" id="PTHR43322:SF5">
    <property type="entry name" value="1-DEOXY-D-XYLULOSE-5-PHOSPHATE SYNTHASE, CHLOROPLASTIC"/>
    <property type="match status" value="1"/>
</dbReference>
<dbReference type="FunFam" id="3.40.50.920:FF:000002">
    <property type="entry name" value="1-deoxy-D-xylulose-5-phosphate synthase"/>
    <property type="match status" value="1"/>
</dbReference>
<evidence type="ECO:0000256" key="1">
    <source>
        <dbReference type="ARBA" id="ARBA00004980"/>
    </source>
</evidence>
<feature type="binding site" evidence="11">
    <location>
        <position position="74"/>
    </location>
    <ligand>
        <name>thiamine diphosphate</name>
        <dbReference type="ChEBI" id="CHEBI:58937"/>
    </ligand>
</feature>
<dbReference type="Pfam" id="PF02780">
    <property type="entry name" value="Transketolase_C"/>
    <property type="match status" value="1"/>
</dbReference>
<dbReference type="GO" id="GO:0009228">
    <property type="term" value="P:thiamine biosynthetic process"/>
    <property type="evidence" value="ECO:0007669"/>
    <property type="project" value="UniProtKB-UniRule"/>
</dbReference>
<comment type="similarity">
    <text evidence="2 11">Belongs to the transketolase family. DXPS subfamily.</text>
</comment>
<keyword evidence="4 11" id="KW-0808">Transferase</keyword>
<comment type="cofactor">
    <cofactor evidence="11">
        <name>thiamine diphosphate</name>
        <dbReference type="ChEBI" id="CHEBI:58937"/>
    </cofactor>
    <text evidence="11">Binds 1 thiamine pyrophosphate per subunit.</text>
</comment>
<name>W4LZE7_ENTF1</name>
<dbReference type="InterPro" id="IPR005475">
    <property type="entry name" value="Transketolase-like_Pyr-bd"/>
</dbReference>
<dbReference type="InterPro" id="IPR049557">
    <property type="entry name" value="Transketolase_CS"/>
</dbReference>
<comment type="caution">
    <text evidence="13">The sequence shown here is derived from an EMBL/GenBank/DDBJ whole genome shotgun (WGS) entry which is preliminary data.</text>
</comment>
<dbReference type="PATRIC" id="fig|1429438.4.peg.307"/>
<organism evidence="13 14">
    <name type="scientific">Entotheonella factor</name>
    <dbReference type="NCBI Taxonomy" id="1429438"/>
    <lineage>
        <taxon>Bacteria</taxon>
        <taxon>Pseudomonadati</taxon>
        <taxon>Nitrospinota/Tectimicrobiota group</taxon>
        <taxon>Candidatus Tectimicrobiota</taxon>
        <taxon>Candidatus Entotheonellia</taxon>
        <taxon>Candidatus Entotheonellales</taxon>
        <taxon>Candidatus Entotheonellaceae</taxon>
        <taxon>Candidatus Entotheonella</taxon>
    </lineage>
</organism>
<dbReference type="InterPro" id="IPR009014">
    <property type="entry name" value="Transketo_C/PFOR_II"/>
</dbReference>
<comment type="pathway">
    <text evidence="1 11">Metabolic intermediate biosynthesis; 1-deoxy-D-xylulose 5-phosphate biosynthesis; 1-deoxy-D-xylulose 5-phosphate from D-glyceraldehyde 3-phosphate and pyruvate: step 1/1.</text>
</comment>
<comment type="catalytic activity">
    <reaction evidence="11">
        <text>D-glyceraldehyde 3-phosphate + pyruvate + H(+) = 1-deoxy-D-xylulose 5-phosphate + CO2</text>
        <dbReference type="Rhea" id="RHEA:12605"/>
        <dbReference type="ChEBI" id="CHEBI:15361"/>
        <dbReference type="ChEBI" id="CHEBI:15378"/>
        <dbReference type="ChEBI" id="CHEBI:16526"/>
        <dbReference type="ChEBI" id="CHEBI:57792"/>
        <dbReference type="ChEBI" id="CHEBI:59776"/>
        <dbReference type="EC" id="2.2.1.7"/>
    </reaction>
</comment>
<evidence type="ECO:0000256" key="5">
    <source>
        <dbReference type="ARBA" id="ARBA00022723"/>
    </source>
</evidence>
<dbReference type="SUPFAM" id="SSF52518">
    <property type="entry name" value="Thiamin diphosphate-binding fold (THDP-binding)"/>
    <property type="match status" value="2"/>
</dbReference>
<dbReference type="InterPro" id="IPR033248">
    <property type="entry name" value="Transketolase_C"/>
</dbReference>
<feature type="binding site" evidence="11">
    <location>
        <begin position="147"/>
        <end position="148"/>
    </location>
    <ligand>
        <name>thiamine diphosphate</name>
        <dbReference type="ChEBI" id="CHEBI:58937"/>
    </ligand>
</feature>
<dbReference type="Gene3D" id="3.40.50.920">
    <property type="match status" value="1"/>
</dbReference>
<dbReference type="GO" id="GO:0019288">
    <property type="term" value="P:isopentenyl diphosphate biosynthetic process, methylerythritol 4-phosphate pathway"/>
    <property type="evidence" value="ECO:0007669"/>
    <property type="project" value="TreeGrafter"/>
</dbReference>
<dbReference type="NCBIfam" id="NF003933">
    <property type="entry name" value="PRK05444.2-2"/>
    <property type="match status" value="1"/>
</dbReference>
<dbReference type="InterPro" id="IPR005477">
    <property type="entry name" value="Dxylulose-5-P_synthase"/>
</dbReference>
<feature type="binding site" evidence="11">
    <location>
        <position position="287"/>
    </location>
    <ligand>
        <name>thiamine diphosphate</name>
        <dbReference type="ChEBI" id="CHEBI:58937"/>
    </ligand>
</feature>
<evidence type="ECO:0000256" key="2">
    <source>
        <dbReference type="ARBA" id="ARBA00011081"/>
    </source>
</evidence>
<dbReference type="PROSITE" id="PS00801">
    <property type="entry name" value="TRANSKETOLASE_1"/>
    <property type="match status" value="1"/>
</dbReference>
<proteinExistence type="inferred from homology"/>
<feature type="binding site" evidence="11">
    <location>
        <position position="146"/>
    </location>
    <ligand>
        <name>Mg(2+)</name>
        <dbReference type="ChEBI" id="CHEBI:18420"/>
    </ligand>
</feature>
<evidence type="ECO:0000256" key="10">
    <source>
        <dbReference type="ARBA" id="ARBA00055605"/>
    </source>
</evidence>
<dbReference type="FunFam" id="3.40.50.970:FF:000005">
    <property type="entry name" value="1-deoxy-D-xylulose-5-phosphate synthase"/>
    <property type="match status" value="1"/>
</dbReference>
<evidence type="ECO:0000256" key="3">
    <source>
        <dbReference type="ARBA" id="ARBA00011738"/>
    </source>
</evidence>
<reference evidence="13 14" key="1">
    <citation type="journal article" date="2014" name="Nature">
        <title>An environmental bacterial taxon with a large and distinct metabolic repertoire.</title>
        <authorList>
            <person name="Wilson M.C."/>
            <person name="Mori T."/>
            <person name="Ruckert C."/>
            <person name="Uria A.R."/>
            <person name="Helf M.J."/>
            <person name="Takada K."/>
            <person name="Gernert C."/>
            <person name="Steffens U.A."/>
            <person name="Heycke N."/>
            <person name="Schmitt S."/>
            <person name="Rinke C."/>
            <person name="Helfrich E.J."/>
            <person name="Brachmann A.O."/>
            <person name="Gurgui C."/>
            <person name="Wakimoto T."/>
            <person name="Kracht M."/>
            <person name="Crusemann M."/>
            <person name="Hentschel U."/>
            <person name="Abe I."/>
            <person name="Matsunaga S."/>
            <person name="Kalinowski J."/>
            <person name="Takeyama H."/>
            <person name="Piel J."/>
        </authorList>
    </citation>
    <scope>NUCLEOTIDE SEQUENCE [LARGE SCALE GENOMIC DNA]</scope>
    <source>
        <strain evidence="14">TSY1</strain>
    </source>
</reference>
<comment type="cofactor">
    <cofactor evidence="11">
        <name>Mg(2+)</name>
        <dbReference type="ChEBI" id="CHEBI:18420"/>
    </cofactor>
    <text evidence="11">Binds 1 Mg(2+) ion per subunit.</text>
</comment>
<sequence>MYPLLDTIQEPEDLKRLSRTDLLRLVDEIRQRLLEVVSTNGGHLASNLGSAELAVALHYVFNSPHDQIIWDVGHQAYPHKLLTGRHERFHTVRQYQGISGFCRREESPHDIFNAGHAGTSISAGLGIAEARDQLGQDYHVVMVIGDGALTAGMAWEALSNAGALQKKKFIVILNDNEMSISPNVGAISEHLNRIITGQVYNTMRHETERLIEQIPGVGKLMNKAAGRVEEAVKGALVPGRIFEDLNFRYFGPIDGHNLPLMLDTLKNVKQLDGPLLLHVATKKGMGYKIAEADAVTYHGPSPFDIKTGSFKPSSGPPKYTNIFAASLIRLAQEDPRIVAITAAMASGTGLDKFAKIYPKRYFDVGIAEQHAVTFAAGMATQGLKPVCAIYSTFLQRAYDQVVHDVCLMRLPVTFVLDRAGLVGEDGATHHGIFDMTYLRPLPGMAIMAPKDENELQHLLKTALDYPGPAALRIPRGNAEGVDMDEAIEAIPLGQGEVLRHGDDLTVVALGAMVYPALQAAEIVEDEGIDVTVINPRFVKPIDDKLILQHARRTRALLTVEDHVGHGGFGSAVVEALADHEATDITVLRHALPDDIIEHGAQNLLRRDFGLDAGGIADKMRQLYAMRHRQDATSFK</sequence>
<comment type="subunit">
    <text evidence="3 11">Homodimer.</text>
</comment>
<dbReference type="CDD" id="cd07033">
    <property type="entry name" value="TPP_PYR_DXS_TK_like"/>
    <property type="match status" value="1"/>
</dbReference>
<dbReference type="EMBL" id="AZHW01000063">
    <property type="protein sequence ID" value="ETX03285.1"/>
    <property type="molecule type" value="Genomic_DNA"/>
</dbReference>
<evidence type="ECO:0000259" key="12">
    <source>
        <dbReference type="SMART" id="SM00861"/>
    </source>
</evidence>
<dbReference type="NCBIfam" id="TIGR00204">
    <property type="entry name" value="dxs"/>
    <property type="match status" value="1"/>
</dbReference>
<dbReference type="CDD" id="cd02007">
    <property type="entry name" value="TPP_DXS"/>
    <property type="match status" value="1"/>
</dbReference>
<dbReference type="GO" id="GO:0008661">
    <property type="term" value="F:1-deoxy-D-xylulose-5-phosphate synthase activity"/>
    <property type="evidence" value="ECO:0007669"/>
    <property type="project" value="UniProtKB-UniRule"/>
</dbReference>
<feature type="binding site" evidence="11">
    <location>
        <begin position="115"/>
        <end position="117"/>
    </location>
    <ligand>
        <name>thiamine diphosphate</name>
        <dbReference type="ChEBI" id="CHEBI:58937"/>
    </ligand>
</feature>
<keyword evidence="14" id="KW-1185">Reference proteome</keyword>
<keyword evidence="6 11" id="KW-0460">Magnesium</keyword>
<dbReference type="Gene3D" id="3.40.50.970">
    <property type="match status" value="2"/>
</dbReference>
<comment type="function">
    <text evidence="10 11">Catalyzes the acyloin condensation reaction between C atoms 2 and 3 of pyruvate and glyceraldehyde 3-phosphate to yield 1-deoxy-D-xylulose-5-phosphate (DXP).</text>
</comment>
<evidence type="ECO:0000256" key="8">
    <source>
        <dbReference type="ARBA" id="ARBA00023052"/>
    </source>
</evidence>
<evidence type="ECO:0000256" key="4">
    <source>
        <dbReference type="ARBA" id="ARBA00022679"/>
    </source>
</evidence>
<dbReference type="GO" id="GO:0030976">
    <property type="term" value="F:thiamine pyrophosphate binding"/>
    <property type="evidence" value="ECO:0007669"/>
    <property type="project" value="UniProtKB-UniRule"/>
</dbReference>
<dbReference type="PANTHER" id="PTHR43322">
    <property type="entry name" value="1-D-DEOXYXYLULOSE 5-PHOSPHATE SYNTHASE-RELATED"/>
    <property type="match status" value="1"/>
</dbReference>
<feature type="binding site" evidence="11">
    <location>
        <position position="368"/>
    </location>
    <ligand>
        <name>thiamine diphosphate</name>
        <dbReference type="ChEBI" id="CHEBI:58937"/>
    </ligand>
</feature>
<dbReference type="GO" id="GO:0016114">
    <property type="term" value="P:terpenoid biosynthetic process"/>
    <property type="evidence" value="ECO:0007669"/>
    <property type="project" value="UniProtKB-UniRule"/>
</dbReference>
<evidence type="ECO:0000313" key="14">
    <source>
        <dbReference type="Proteomes" id="UP000019141"/>
    </source>
</evidence>
<accession>W4LZE7</accession>
<gene>
    <name evidence="11" type="primary">dxs</name>
    <name evidence="13" type="ORF">ETSY1_00600</name>
</gene>
<dbReference type="UniPathway" id="UPA00064">
    <property type="reaction ID" value="UER00091"/>
</dbReference>
<dbReference type="GO" id="GO:0000287">
    <property type="term" value="F:magnesium ion binding"/>
    <property type="evidence" value="ECO:0007669"/>
    <property type="project" value="UniProtKB-UniRule"/>
</dbReference>
<dbReference type="GO" id="GO:0005829">
    <property type="term" value="C:cytosol"/>
    <property type="evidence" value="ECO:0007669"/>
    <property type="project" value="TreeGrafter"/>
</dbReference>
<feature type="domain" description="Transketolase-like pyrimidine-binding" evidence="12">
    <location>
        <begin position="317"/>
        <end position="481"/>
    </location>
</feature>
<dbReference type="InterPro" id="IPR020826">
    <property type="entry name" value="Transketolase_BS"/>
</dbReference>
<evidence type="ECO:0000256" key="11">
    <source>
        <dbReference type="HAMAP-Rule" id="MF_00315"/>
    </source>
</evidence>
<dbReference type="InterPro" id="IPR029061">
    <property type="entry name" value="THDP-binding"/>
</dbReference>
<dbReference type="Pfam" id="PF13292">
    <property type="entry name" value="DXP_synthase_N"/>
    <property type="match status" value="1"/>
</dbReference>
<keyword evidence="9 11" id="KW-0414">Isoprene biosynthesis</keyword>
<dbReference type="SMART" id="SM00861">
    <property type="entry name" value="Transket_pyr"/>
    <property type="match status" value="1"/>
</dbReference>
<protein>
    <recommendedName>
        <fullName evidence="11">1-deoxy-D-xylulose-5-phosphate synthase</fullName>
        <ecNumber evidence="11">2.2.1.7</ecNumber>
    </recommendedName>
    <alternativeName>
        <fullName evidence="11">1-deoxyxylulose-5-phosphate synthase</fullName>
        <shortName evidence="11">DXP synthase</shortName>
        <shortName evidence="11">DXPS</shortName>
    </alternativeName>
</protein>
<dbReference type="Pfam" id="PF02779">
    <property type="entry name" value="Transket_pyr"/>
    <property type="match status" value="1"/>
</dbReference>
<evidence type="ECO:0000256" key="9">
    <source>
        <dbReference type="ARBA" id="ARBA00023229"/>
    </source>
</evidence>
<evidence type="ECO:0000256" key="6">
    <source>
        <dbReference type="ARBA" id="ARBA00022842"/>
    </source>
</evidence>
<dbReference type="HOGENOM" id="CLU_009227_1_4_7"/>
<dbReference type="EC" id="2.2.1.7" evidence="11"/>
<keyword evidence="8 11" id="KW-0786">Thiamine pyrophosphate</keyword>
<dbReference type="AlphaFoldDB" id="W4LZE7"/>
<keyword evidence="5 11" id="KW-0479">Metal-binding</keyword>
<feature type="binding site" evidence="11">
    <location>
        <position position="176"/>
    </location>
    <ligand>
        <name>Mg(2+)</name>
        <dbReference type="ChEBI" id="CHEBI:18420"/>
    </ligand>
</feature>
<dbReference type="SUPFAM" id="SSF52922">
    <property type="entry name" value="TK C-terminal domain-like"/>
    <property type="match status" value="1"/>
</dbReference>
<dbReference type="PROSITE" id="PS00802">
    <property type="entry name" value="TRANSKETOLASE_2"/>
    <property type="match status" value="1"/>
</dbReference>
<feature type="binding site" evidence="11">
    <location>
        <position position="176"/>
    </location>
    <ligand>
        <name>thiamine diphosphate</name>
        <dbReference type="ChEBI" id="CHEBI:58937"/>
    </ligand>
</feature>
<keyword evidence="7 11" id="KW-0784">Thiamine biosynthesis</keyword>
<dbReference type="Proteomes" id="UP000019141">
    <property type="component" value="Unassembled WGS sequence"/>
</dbReference>
<dbReference type="HAMAP" id="MF_00315">
    <property type="entry name" value="DXP_synth"/>
    <property type="match status" value="1"/>
</dbReference>